<accession>A0AAW2D7H2</accession>
<gene>
    <name evidence="3" type="ORF">SO802_013169</name>
</gene>
<sequence length="382" mass="42690">MLFRVRVGPGVLMCRRRSCELPQHGLDPWIARYITALVKRWRLEMHTFHLPHREMGITLQDIEVMLGVPVDGLPMTGSVKLDWLGLCRDLFGHRPLDSISHPHENMSILVGARIRVSWLKAWFKGPLTTNATKEVVQQHARYHILMWLGSILFMDKSADRVLAPIQGIRDKGDANWRSIDVGAVVGIFEVPTDMPCYEATTTVGGGRSPRQLFGMKQALLDLVDTSIDLHGISLQGKLERDWVQEHAVYIDQWANRGERLANASTLDGDTMYLAAYMESYRRTTKLYITCESMYWEILVESNVELLSQCEPDSQVFNHLKSMLDLVEELSRVALGNAPAMASEASIQATSRGGRGGGSGGRGRGGGRGGGREDEDDLSNFQL</sequence>
<protein>
    <recommendedName>
        <fullName evidence="2">Aminotransferase-like plant mobile domain-containing protein</fullName>
    </recommendedName>
</protein>
<keyword evidence="4" id="KW-1185">Reference proteome</keyword>
<evidence type="ECO:0000259" key="2">
    <source>
        <dbReference type="Pfam" id="PF10536"/>
    </source>
</evidence>
<dbReference type="GO" id="GO:0010073">
    <property type="term" value="P:meristem maintenance"/>
    <property type="evidence" value="ECO:0007669"/>
    <property type="project" value="InterPro"/>
</dbReference>
<dbReference type="Pfam" id="PF10536">
    <property type="entry name" value="PMD"/>
    <property type="match status" value="1"/>
</dbReference>
<reference evidence="3 4" key="1">
    <citation type="submission" date="2024-01" db="EMBL/GenBank/DDBJ databases">
        <title>A telomere-to-telomere, gap-free genome of sweet tea (Lithocarpus litseifolius).</title>
        <authorList>
            <person name="Zhou J."/>
        </authorList>
    </citation>
    <scope>NUCLEOTIDE SEQUENCE [LARGE SCALE GENOMIC DNA]</scope>
    <source>
        <strain evidence="3">Zhou-2022a</strain>
        <tissue evidence="3">Leaf</tissue>
    </source>
</reference>
<proteinExistence type="predicted"/>
<dbReference type="Proteomes" id="UP001459277">
    <property type="component" value="Unassembled WGS sequence"/>
</dbReference>
<name>A0AAW2D7H2_9ROSI</name>
<dbReference type="EMBL" id="JAZDWU010000004">
    <property type="protein sequence ID" value="KAL0005608.1"/>
    <property type="molecule type" value="Genomic_DNA"/>
</dbReference>
<dbReference type="PANTHER" id="PTHR46033:SF8">
    <property type="entry name" value="PROTEIN MAINTENANCE OF MERISTEMS-LIKE"/>
    <property type="match status" value="1"/>
</dbReference>
<dbReference type="PANTHER" id="PTHR46033">
    <property type="entry name" value="PROTEIN MAIN-LIKE 2"/>
    <property type="match status" value="1"/>
</dbReference>
<organism evidence="3 4">
    <name type="scientific">Lithocarpus litseifolius</name>
    <dbReference type="NCBI Taxonomy" id="425828"/>
    <lineage>
        <taxon>Eukaryota</taxon>
        <taxon>Viridiplantae</taxon>
        <taxon>Streptophyta</taxon>
        <taxon>Embryophyta</taxon>
        <taxon>Tracheophyta</taxon>
        <taxon>Spermatophyta</taxon>
        <taxon>Magnoliopsida</taxon>
        <taxon>eudicotyledons</taxon>
        <taxon>Gunneridae</taxon>
        <taxon>Pentapetalae</taxon>
        <taxon>rosids</taxon>
        <taxon>fabids</taxon>
        <taxon>Fagales</taxon>
        <taxon>Fagaceae</taxon>
        <taxon>Lithocarpus</taxon>
    </lineage>
</organism>
<evidence type="ECO:0000313" key="4">
    <source>
        <dbReference type="Proteomes" id="UP001459277"/>
    </source>
</evidence>
<feature type="region of interest" description="Disordered" evidence="1">
    <location>
        <begin position="343"/>
        <end position="382"/>
    </location>
</feature>
<dbReference type="AlphaFoldDB" id="A0AAW2D7H2"/>
<feature type="compositionally biased region" description="Gly residues" evidence="1">
    <location>
        <begin position="352"/>
        <end position="368"/>
    </location>
</feature>
<dbReference type="InterPro" id="IPR019557">
    <property type="entry name" value="AminoTfrase-like_pln_mobile"/>
</dbReference>
<feature type="compositionally biased region" description="Acidic residues" evidence="1">
    <location>
        <begin position="372"/>
        <end position="382"/>
    </location>
</feature>
<comment type="caution">
    <text evidence="3">The sequence shown here is derived from an EMBL/GenBank/DDBJ whole genome shotgun (WGS) entry which is preliminary data.</text>
</comment>
<evidence type="ECO:0000256" key="1">
    <source>
        <dbReference type="SAM" id="MobiDB-lite"/>
    </source>
</evidence>
<feature type="domain" description="Aminotransferase-like plant mobile" evidence="2">
    <location>
        <begin position="33"/>
        <end position="161"/>
    </location>
</feature>
<dbReference type="InterPro" id="IPR044824">
    <property type="entry name" value="MAIN-like"/>
</dbReference>
<evidence type="ECO:0000313" key="3">
    <source>
        <dbReference type="EMBL" id="KAL0005608.1"/>
    </source>
</evidence>